<evidence type="ECO:0000256" key="2">
    <source>
        <dbReference type="ARBA" id="ARBA00009023"/>
    </source>
</evidence>
<dbReference type="NCBIfam" id="NF037995">
    <property type="entry name" value="TRAP_S1"/>
    <property type="match status" value="1"/>
</dbReference>
<dbReference type="NCBIfam" id="TIGR00787">
    <property type="entry name" value="dctP"/>
    <property type="match status" value="1"/>
</dbReference>
<dbReference type="PIRSF" id="PIRSF006470">
    <property type="entry name" value="DctB"/>
    <property type="match status" value="1"/>
</dbReference>
<dbReference type="GO" id="GO:0055085">
    <property type="term" value="P:transmembrane transport"/>
    <property type="evidence" value="ECO:0007669"/>
    <property type="project" value="InterPro"/>
</dbReference>
<dbReference type="InterPro" id="IPR018389">
    <property type="entry name" value="DctP_fam"/>
</dbReference>
<dbReference type="PROSITE" id="PS51257">
    <property type="entry name" value="PROKAR_LIPOPROTEIN"/>
    <property type="match status" value="1"/>
</dbReference>
<feature type="chain" id="PRO_5035318010" evidence="5">
    <location>
        <begin position="19"/>
        <end position="350"/>
    </location>
</feature>
<keyword evidence="3" id="KW-0813">Transport</keyword>
<dbReference type="Gene3D" id="3.40.190.170">
    <property type="entry name" value="Bacterial extracellular solute-binding protein, family 7"/>
    <property type="match status" value="1"/>
</dbReference>
<reference evidence="6" key="1">
    <citation type="submission" date="2020-08" db="EMBL/GenBank/DDBJ databases">
        <title>Genome public.</title>
        <authorList>
            <person name="Liu C."/>
            <person name="Sun Q."/>
        </authorList>
    </citation>
    <scope>NUCLEOTIDE SEQUENCE</scope>
    <source>
        <strain evidence="6">BX5</strain>
    </source>
</reference>
<keyword evidence="7" id="KW-1185">Reference proteome</keyword>
<dbReference type="InterPro" id="IPR038404">
    <property type="entry name" value="TRAP_DctP_sf"/>
</dbReference>
<gene>
    <name evidence="6" type="ORF">H8S55_02065</name>
</gene>
<evidence type="ECO:0000256" key="4">
    <source>
        <dbReference type="ARBA" id="ARBA00022729"/>
    </source>
</evidence>
<feature type="signal peptide" evidence="5">
    <location>
        <begin position="1"/>
        <end position="18"/>
    </location>
</feature>
<comment type="caution">
    <text evidence="6">The sequence shown here is derived from an EMBL/GenBank/DDBJ whole genome shotgun (WGS) entry which is preliminary data.</text>
</comment>
<dbReference type="PANTHER" id="PTHR33376">
    <property type="match status" value="1"/>
</dbReference>
<dbReference type="CDD" id="cd13603">
    <property type="entry name" value="PBP2_TRAP_Siap_TeaA_like"/>
    <property type="match status" value="1"/>
</dbReference>
<comment type="similarity">
    <text evidence="2">Belongs to the bacterial solute-binding protein 7 family.</text>
</comment>
<dbReference type="GO" id="GO:0030288">
    <property type="term" value="C:outer membrane-bounded periplasmic space"/>
    <property type="evidence" value="ECO:0007669"/>
    <property type="project" value="InterPro"/>
</dbReference>
<evidence type="ECO:0000256" key="1">
    <source>
        <dbReference type="ARBA" id="ARBA00004196"/>
    </source>
</evidence>
<dbReference type="AlphaFoldDB" id="A0A8J6IYA3"/>
<evidence type="ECO:0000256" key="5">
    <source>
        <dbReference type="SAM" id="SignalP"/>
    </source>
</evidence>
<evidence type="ECO:0000256" key="3">
    <source>
        <dbReference type="ARBA" id="ARBA00022448"/>
    </source>
</evidence>
<dbReference type="Pfam" id="PF03480">
    <property type="entry name" value="DctP"/>
    <property type="match status" value="1"/>
</dbReference>
<comment type="subcellular location">
    <subcellularLocation>
        <location evidence="1">Cell envelope</location>
    </subcellularLocation>
</comment>
<accession>A0A8J6IYA3</accession>
<dbReference type="RefSeq" id="WP_186877596.1">
    <property type="nucleotide sequence ID" value="NZ_JACOPN010000001.1"/>
</dbReference>
<evidence type="ECO:0000313" key="6">
    <source>
        <dbReference type="EMBL" id="MBC5716123.1"/>
    </source>
</evidence>
<dbReference type="Proteomes" id="UP000602260">
    <property type="component" value="Unassembled WGS sequence"/>
</dbReference>
<proteinExistence type="inferred from homology"/>
<dbReference type="InterPro" id="IPR004682">
    <property type="entry name" value="TRAP_DctP"/>
</dbReference>
<dbReference type="PANTHER" id="PTHR33376:SF4">
    <property type="entry name" value="SIALIC ACID-BINDING PERIPLASMIC PROTEIN SIAP"/>
    <property type="match status" value="1"/>
</dbReference>
<evidence type="ECO:0000313" key="7">
    <source>
        <dbReference type="Proteomes" id="UP000602260"/>
    </source>
</evidence>
<protein>
    <submittedName>
        <fullName evidence="6">TRAP transporter substrate-binding protein</fullName>
    </submittedName>
</protein>
<organism evidence="6 7">
    <name type="scientific">Flintibacter faecis</name>
    <dbReference type="NCBI Taxonomy" id="2763047"/>
    <lineage>
        <taxon>Bacteria</taxon>
        <taxon>Bacillati</taxon>
        <taxon>Bacillota</taxon>
        <taxon>Clostridia</taxon>
        <taxon>Eubacteriales</taxon>
        <taxon>Flintibacter</taxon>
    </lineage>
</organism>
<keyword evidence="4 5" id="KW-0732">Signal</keyword>
<dbReference type="EMBL" id="JACOPN010000001">
    <property type="protein sequence ID" value="MBC5716123.1"/>
    <property type="molecule type" value="Genomic_DNA"/>
</dbReference>
<name>A0A8J6IYA3_9FIRM</name>
<sequence length="350" mass="38566">MKRIIALALSLVTVMSLAACGGKTSGGDNSAAASSGSGDGKVYKITYANTVADSNPQAINAKYMADRMKELSNGRIEMTVFNNNKLGAFSDCFQQMQQPNGTVQMGDVSSASVTQFSDLYTPFALPFLFSSKEQSFDYFDNGETVKAIEDQFLKDTNVRVLGYFYNDARALTNSKHAVATPADCAGLKLRVMTSDVYIKTFEALNAAPVSMQFSELFSALQQGAVDGQDNGLILSMDSKFNEVQGYYTDLGHVQDTSVIFISEAFYQSLPEDLQQVVVQAAQEAVAKERQDYADKLDSYLDEMKKTMDVTILTDDQRAAFKDACQPVYDWYRGQYPQYDLDAIMADIANY</sequence>